<protein>
    <recommendedName>
        <fullName evidence="1">SUEL-type lectin domain-containing protein</fullName>
    </recommendedName>
</protein>
<dbReference type="EMBL" id="WHWB01034258">
    <property type="protein sequence ID" value="KAJ7412158.1"/>
    <property type="molecule type" value="Genomic_DNA"/>
</dbReference>
<dbReference type="Gene3D" id="2.60.120.740">
    <property type="match status" value="2"/>
</dbReference>
<reference evidence="2" key="1">
    <citation type="submission" date="2019-10" db="EMBL/GenBank/DDBJ databases">
        <authorList>
            <person name="Soares A.E.R."/>
            <person name="Aleixo A."/>
            <person name="Schneider P."/>
            <person name="Miyaki C.Y."/>
            <person name="Schneider M.P."/>
            <person name="Mello C."/>
            <person name="Vasconcelos A.T.R."/>
        </authorList>
    </citation>
    <scope>NUCLEOTIDE SEQUENCE</scope>
    <source>
        <tissue evidence="2">Muscle</tissue>
    </source>
</reference>
<evidence type="ECO:0000313" key="2">
    <source>
        <dbReference type="EMBL" id="KAJ7412158.1"/>
    </source>
</evidence>
<dbReference type="Pfam" id="PF02140">
    <property type="entry name" value="SUEL_Lectin"/>
    <property type="match status" value="2"/>
</dbReference>
<feature type="domain" description="SUEL-type lectin" evidence="1">
    <location>
        <begin position="192"/>
        <end position="290"/>
    </location>
</feature>
<sequence length="460" mass="50967">MTRLEQTSVFGQGLVLGLALFNIFVGDIDSGTEYTLTKFVNDIKLCGAVDTLEGKDANQSNPDRLERWSSSILWCIPLVNEILTDLHHVQEETEAGTQCHGLVDKVVISQSSTFSPGSLELLTVDAEMEDRTPEVSWHVWDCECQQTDEVSAKLALKKVVMYWEDGECEEAEHLAGVKGYISQVLKNYTDHACDGEYVSLRCPHRTTISIQSSFYGRIVPSHQMCPSRYSHSYATLIKEDVACSVGTSLQKMLDECQDRRSCQFLVNSRLFGTDPCPGTGKYLIVWYKCRPNEYKSKVACEDDKLRLSCKKSMVIAIYSAIFGRTQGGSLECPYQNLGMPMIGKQGNGLAENTELDRVISFTVMVVLAQILIREAGLGHKTCHGGGSECQSATALQLMIKRCHGKSSCSIYASTYEFGDPCYPGIQKHLNVIYTCEIMGPCAEIDPVTGLMLVLSVWTNA</sequence>
<dbReference type="CDD" id="cd22828">
    <property type="entry name" value="Gal_Rha_Lectin_EVA1_EVA1C_rpt1"/>
    <property type="match status" value="1"/>
</dbReference>
<comment type="caution">
    <text evidence="2">The sequence shown here is derived from an EMBL/GenBank/DDBJ whole genome shotgun (WGS) entry which is preliminary data.</text>
</comment>
<feature type="domain" description="SUEL-type lectin" evidence="1">
    <location>
        <begin position="299"/>
        <end position="436"/>
    </location>
</feature>
<evidence type="ECO:0000259" key="1">
    <source>
        <dbReference type="PROSITE" id="PS50228"/>
    </source>
</evidence>
<gene>
    <name evidence="2" type="ORF">WISP_98843</name>
</gene>
<evidence type="ECO:0000313" key="3">
    <source>
        <dbReference type="Proteomes" id="UP001145742"/>
    </source>
</evidence>
<name>A0ABQ9CZA1_9PASS</name>
<dbReference type="InterPro" id="IPR000922">
    <property type="entry name" value="Lectin_gal-bd_dom"/>
</dbReference>
<organism evidence="2 3">
    <name type="scientific">Willisornis vidua</name>
    <name type="common">Xingu scale-backed antbird</name>
    <dbReference type="NCBI Taxonomy" id="1566151"/>
    <lineage>
        <taxon>Eukaryota</taxon>
        <taxon>Metazoa</taxon>
        <taxon>Chordata</taxon>
        <taxon>Craniata</taxon>
        <taxon>Vertebrata</taxon>
        <taxon>Euteleostomi</taxon>
        <taxon>Archelosauria</taxon>
        <taxon>Archosauria</taxon>
        <taxon>Dinosauria</taxon>
        <taxon>Saurischia</taxon>
        <taxon>Theropoda</taxon>
        <taxon>Coelurosauria</taxon>
        <taxon>Aves</taxon>
        <taxon>Neognathae</taxon>
        <taxon>Neoaves</taxon>
        <taxon>Telluraves</taxon>
        <taxon>Australaves</taxon>
        <taxon>Passeriformes</taxon>
        <taxon>Thamnophilidae</taxon>
        <taxon>Willisornis</taxon>
    </lineage>
</organism>
<keyword evidence="3" id="KW-1185">Reference proteome</keyword>
<dbReference type="Proteomes" id="UP001145742">
    <property type="component" value="Unassembled WGS sequence"/>
</dbReference>
<dbReference type="InterPro" id="IPR043159">
    <property type="entry name" value="Lectin_gal-bd_sf"/>
</dbReference>
<accession>A0ABQ9CZA1</accession>
<dbReference type="PANTHER" id="PTHR46780">
    <property type="entry name" value="PROTEIN EVA-1"/>
    <property type="match status" value="1"/>
</dbReference>
<dbReference type="CDD" id="cd22829">
    <property type="entry name" value="Gal_Rha_Lectin_EVA1_EVA1C_rpt2"/>
    <property type="match status" value="1"/>
</dbReference>
<proteinExistence type="predicted"/>
<dbReference type="PROSITE" id="PS50228">
    <property type="entry name" value="SUEL_LECTIN"/>
    <property type="match status" value="2"/>
</dbReference>